<dbReference type="EMBL" id="CP093257">
    <property type="protein sequence ID" value="UNH41008.1"/>
    <property type="molecule type" value="Genomic_DNA"/>
</dbReference>
<gene>
    <name evidence="1" type="ORF">MNY70_18220</name>
</gene>
<reference evidence="1" key="1">
    <citation type="submission" date="2022-03" db="EMBL/GenBank/DDBJ databases">
        <title>ESBL-producing Moellerella wisconsensis and Escherichia marmotae isolated from wild game meat.</title>
        <authorList>
            <person name="Biggel M."/>
        </authorList>
    </citation>
    <scope>NUCLEOTIDE SEQUENCE</scope>
    <source>
        <strain evidence="1">W1</strain>
    </source>
</reference>
<name>A0ACD3YD01_9GAMM</name>
<organism evidence="1 2">
    <name type="scientific">Moellerella wisconsensis</name>
    <dbReference type="NCBI Taxonomy" id="158849"/>
    <lineage>
        <taxon>Bacteria</taxon>
        <taxon>Pseudomonadati</taxon>
        <taxon>Pseudomonadota</taxon>
        <taxon>Gammaproteobacteria</taxon>
        <taxon>Enterobacterales</taxon>
        <taxon>Morganellaceae</taxon>
        <taxon>Moellerella</taxon>
    </lineage>
</organism>
<evidence type="ECO:0000313" key="1">
    <source>
        <dbReference type="EMBL" id="UNH41008.1"/>
    </source>
</evidence>
<dbReference type="Proteomes" id="UP000829420">
    <property type="component" value="Plasmid pW1-b"/>
</dbReference>
<sequence>MQIARVGQATAESYGAFEKSLQQRLGQPIVTKEVRSPINVEADPDARMKLERIFG</sequence>
<keyword evidence="1" id="KW-0614">Plasmid</keyword>
<geneLocation type="plasmid" evidence="1 2">
    <name>pW1-b</name>
</geneLocation>
<keyword evidence="2" id="KW-1185">Reference proteome</keyword>
<evidence type="ECO:0000313" key="2">
    <source>
        <dbReference type="Proteomes" id="UP000829420"/>
    </source>
</evidence>
<proteinExistence type="predicted"/>
<protein>
    <submittedName>
        <fullName evidence="1">Uncharacterized protein</fullName>
    </submittedName>
</protein>
<accession>A0ACD3YD01</accession>